<evidence type="ECO:0000313" key="3">
    <source>
        <dbReference type="Proteomes" id="UP000034231"/>
    </source>
</evidence>
<gene>
    <name evidence="2" type="ORF">US68_C0013G0003</name>
</gene>
<comment type="caution">
    <text evidence="2">The sequence shown here is derived from an EMBL/GenBank/DDBJ whole genome shotgun (WGS) entry which is preliminary data.</text>
</comment>
<dbReference type="SUPFAM" id="SSF55729">
    <property type="entry name" value="Acyl-CoA N-acyltransferases (Nat)"/>
    <property type="match status" value="1"/>
</dbReference>
<feature type="domain" description="N-acetyltransferase" evidence="1">
    <location>
        <begin position="18"/>
        <end position="75"/>
    </location>
</feature>
<evidence type="ECO:0000313" key="2">
    <source>
        <dbReference type="EMBL" id="KKQ49563.1"/>
    </source>
</evidence>
<dbReference type="AlphaFoldDB" id="A0A0G0I2L4"/>
<dbReference type="InterPro" id="IPR016181">
    <property type="entry name" value="Acyl_CoA_acyltransferase"/>
</dbReference>
<protein>
    <recommendedName>
        <fullName evidence="1">N-acetyltransferase domain-containing protein</fullName>
    </recommendedName>
</protein>
<proteinExistence type="predicted"/>
<reference evidence="2 3" key="1">
    <citation type="journal article" date="2015" name="Nature">
        <title>rRNA introns, odd ribosomes, and small enigmatic genomes across a large radiation of phyla.</title>
        <authorList>
            <person name="Brown C.T."/>
            <person name="Hug L.A."/>
            <person name="Thomas B.C."/>
            <person name="Sharon I."/>
            <person name="Castelle C.J."/>
            <person name="Singh A."/>
            <person name="Wilkins M.J."/>
            <person name="Williams K.H."/>
            <person name="Banfield J.F."/>
        </authorList>
    </citation>
    <scope>NUCLEOTIDE SEQUENCE [LARGE SCALE GENOMIC DNA]</scope>
</reference>
<dbReference type="Proteomes" id="UP000034231">
    <property type="component" value="Unassembled WGS sequence"/>
</dbReference>
<dbReference type="EMBL" id="LBTX01000013">
    <property type="protein sequence ID" value="KKQ49563.1"/>
    <property type="molecule type" value="Genomic_DNA"/>
</dbReference>
<sequence length="112" mass="12955">MVKFQICEPFTLGWTFLNEICIEAKYRRKGIAKNVLENIGYELSENSQNGILMNAIKIEGAKNLYDHLGWKRIKNDNSWQVLINVNVSEFVIRKTYSTVSQNLVKWQASSVN</sequence>
<dbReference type="InterPro" id="IPR000182">
    <property type="entry name" value="GNAT_dom"/>
</dbReference>
<name>A0A0G0I2L4_9BACT</name>
<accession>A0A0G0I2L4</accession>
<dbReference type="GO" id="GO:0016747">
    <property type="term" value="F:acyltransferase activity, transferring groups other than amino-acyl groups"/>
    <property type="evidence" value="ECO:0007669"/>
    <property type="project" value="InterPro"/>
</dbReference>
<dbReference type="Gene3D" id="3.40.630.30">
    <property type="match status" value="1"/>
</dbReference>
<dbReference type="Pfam" id="PF13673">
    <property type="entry name" value="Acetyltransf_10"/>
    <property type="match status" value="1"/>
</dbReference>
<evidence type="ECO:0000259" key="1">
    <source>
        <dbReference type="Pfam" id="PF13673"/>
    </source>
</evidence>
<organism evidence="2 3">
    <name type="scientific">Candidatus Shapirobacteria bacterium GW2011_GWE1_38_10</name>
    <dbReference type="NCBI Taxonomy" id="1618488"/>
    <lineage>
        <taxon>Bacteria</taxon>
        <taxon>Candidatus Shapironibacteriota</taxon>
    </lineage>
</organism>